<evidence type="ECO:0000256" key="1">
    <source>
        <dbReference type="SAM" id="Coils"/>
    </source>
</evidence>
<dbReference type="EMBL" id="SLZR01000018">
    <property type="protein sequence ID" value="TCS37682.1"/>
    <property type="molecule type" value="Genomic_DNA"/>
</dbReference>
<dbReference type="RefSeq" id="WP_207902759.1">
    <property type="nucleotide sequence ID" value="NZ_SLZR01000018.1"/>
</dbReference>
<accession>A0A4R3HWZ4</accession>
<keyword evidence="1" id="KW-0175">Coiled coil</keyword>
<feature type="coiled-coil region" evidence="1">
    <location>
        <begin position="268"/>
        <end position="295"/>
    </location>
</feature>
<feature type="domain" description="Polyphosphate kinase-2-related" evidence="2">
    <location>
        <begin position="15"/>
        <end position="231"/>
    </location>
</feature>
<dbReference type="Gene3D" id="3.40.50.300">
    <property type="entry name" value="P-loop containing nucleotide triphosphate hydrolases"/>
    <property type="match status" value="2"/>
</dbReference>
<dbReference type="InterPro" id="IPR022489">
    <property type="entry name" value="PolyP_AMP_Tfrase"/>
</dbReference>
<dbReference type="PANTHER" id="PTHR34383:SF3">
    <property type="entry name" value="POLYPHOSPHATE:AMP PHOSPHOTRANSFERASE"/>
    <property type="match status" value="1"/>
</dbReference>
<dbReference type="GO" id="GO:0006797">
    <property type="term" value="P:polyphosphate metabolic process"/>
    <property type="evidence" value="ECO:0007669"/>
    <property type="project" value="InterPro"/>
</dbReference>
<evidence type="ECO:0000313" key="3">
    <source>
        <dbReference type="EMBL" id="TCS37682.1"/>
    </source>
</evidence>
<keyword evidence="3" id="KW-0808">Transferase</keyword>
<dbReference type="InterPro" id="IPR027417">
    <property type="entry name" value="P-loop_NTPase"/>
</dbReference>
<dbReference type="AlphaFoldDB" id="A0A4R3HWZ4"/>
<dbReference type="Pfam" id="PF03976">
    <property type="entry name" value="PPK2"/>
    <property type="match status" value="2"/>
</dbReference>
<keyword evidence="4" id="KW-1185">Reference proteome</keyword>
<dbReference type="PANTHER" id="PTHR34383">
    <property type="entry name" value="POLYPHOSPHATE:AMP PHOSPHOTRANSFERASE-RELATED"/>
    <property type="match status" value="1"/>
</dbReference>
<organism evidence="3 4">
    <name type="scientific">Reinekea marinisedimentorum</name>
    <dbReference type="NCBI Taxonomy" id="230495"/>
    <lineage>
        <taxon>Bacteria</taxon>
        <taxon>Pseudomonadati</taxon>
        <taxon>Pseudomonadota</taxon>
        <taxon>Gammaproteobacteria</taxon>
        <taxon>Oceanospirillales</taxon>
        <taxon>Saccharospirillaceae</taxon>
        <taxon>Reinekea</taxon>
    </lineage>
</organism>
<comment type="caution">
    <text evidence="3">The sequence shown here is derived from an EMBL/GenBank/DDBJ whole genome shotgun (WGS) entry which is preliminary data.</text>
</comment>
<protein>
    <submittedName>
        <fullName evidence="3">Polyphosphate:AMP phosphotransferase</fullName>
    </submittedName>
</protein>
<name>A0A4R3HWZ4_9GAMM</name>
<reference evidence="3 4" key="1">
    <citation type="submission" date="2019-03" db="EMBL/GenBank/DDBJ databases">
        <title>Genomic Encyclopedia of Archaeal and Bacterial Type Strains, Phase II (KMG-II): from individual species to whole genera.</title>
        <authorList>
            <person name="Goeker M."/>
        </authorList>
    </citation>
    <scope>NUCLEOTIDE SEQUENCE [LARGE SCALE GENOMIC DNA]</scope>
    <source>
        <strain evidence="3 4">DSM 15388</strain>
    </source>
</reference>
<dbReference type="SUPFAM" id="SSF52540">
    <property type="entry name" value="P-loop containing nucleoside triphosphate hydrolases"/>
    <property type="match status" value="2"/>
</dbReference>
<dbReference type="Proteomes" id="UP000295793">
    <property type="component" value="Unassembled WGS sequence"/>
</dbReference>
<dbReference type="GO" id="GO:0043751">
    <property type="term" value="F:polyphosphate:AMP phosphotransferase activity"/>
    <property type="evidence" value="ECO:0007669"/>
    <property type="project" value="InterPro"/>
</dbReference>
<evidence type="ECO:0000313" key="4">
    <source>
        <dbReference type="Proteomes" id="UP000295793"/>
    </source>
</evidence>
<sequence>MTKLLQLYKDMPVYEKDTAKALIKGLRLQLLQLQFQVAKQDKPVILVIAGDDRAGRHETINTLMGWLDPRFIRVNAYGPAEKLDEQKPFFWRYWRDIPAGGHIGIYMRAWTSTSVVQYLNDDISGKKLKRRLAYIRQFEKSLHDDGALVVKIWLHLSKDAHQERVDEIRDTSFFDPKDELALKNFDKAIETIDHVLCETHSKDTPWHVISGEDPTSRNIHAGQTILQAMQKWLARAPVAVAAAEEYEAPPPADPNLLDSIDLSPEINKEEYDSSLKKYREQLHQLMDQAHEQGQAVVCVFEGVDAAGKGGAIRRVASAIDAGIYRIVPVAKPTDEEYAHHYLWRFWRHIPANGMMTIFDRSWYGRVLVERVEELATPEQWMRAYDEINDFEEQLTIHGIIVVKFWLHIDQDEQMARFKAREITPHKMHKITDEDYRNREKWPQYREAIHDMLEKTSSKKAPWTIIPAQDKKYARVEVVKTLVKALKEAL</sequence>
<evidence type="ECO:0000259" key="2">
    <source>
        <dbReference type="Pfam" id="PF03976"/>
    </source>
</evidence>
<dbReference type="NCBIfam" id="TIGR03708">
    <property type="entry name" value="poly_P_AMP_trns"/>
    <property type="match status" value="1"/>
</dbReference>
<gene>
    <name evidence="3" type="ORF">BCF53_11842</name>
</gene>
<feature type="domain" description="Polyphosphate kinase-2-related" evidence="2">
    <location>
        <begin position="266"/>
        <end position="487"/>
    </location>
</feature>
<proteinExistence type="predicted"/>
<dbReference type="InterPro" id="IPR022488">
    <property type="entry name" value="PPK2-related"/>
</dbReference>